<keyword evidence="3" id="KW-1003">Cell membrane</keyword>
<evidence type="ECO:0000313" key="7">
    <source>
        <dbReference type="EMBL" id="KIU22693.1"/>
    </source>
</evidence>
<dbReference type="GO" id="GO:0022857">
    <property type="term" value="F:transmembrane transporter activity"/>
    <property type="evidence" value="ECO:0007669"/>
    <property type="project" value="InterPro"/>
</dbReference>
<dbReference type="InterPro" id="IPR036259">
    <property type="entry name" value="MFS_trans_sf"/>
</dbReference>
<dbReference type="RefSeq" id="WP_043707825.1">
    <property type="nucleotide sequence ID" value="NZ_CP012873.1"/>
</dbReference>
<dbReference type="STRING" id="137591.AO080_02855"/>
<organism evidence="7 8">
    <name type="scientific">Weissella cibaria</name>
    <dbReference type="NCBI Taxonomy" id="137591"/>
    <lineage>
        <taxon>Bacteria</taxon>
        <taxon>Bacillati</taxon>
        <taxon>Bacillota</taxon>
        <taxon>Bacilli</taxon>
        <taxon>Lactobacillales</taxon>
        <taxon>Lactobacillaceae</taxon>
        <taxon>Weissella</taxon>
    </lineage>
</organism>
<evidence type="ECO:0000256" key="3">
    <source>
        <dbReference type="ARBA" id="ARBA00022475"/>
    </source>
</evidence>
<keyword evidence="6" id="KW-0472">Membrane</keyword>
<keyword evidence="4" id="KW-0812">Transmembrane</keyword>
<dbReference type="eggNOG" id="COG0477">
    <property type="taxonomic scope" value="Bacteria"/>
</dbReference>
<gene>
    <name evidence="7" type="primary">mdtH</name>
    <name evidence="7" type="ORF">QX99_00197</name>
</gene>
<evidence type="ECO:0000256" key="1">
    <source>
        <dbReference type="ARBA" id="ARBA00004651"/>
    </source>
</evidence>
<evidence type="ECO:0000256" key="6">
    <source>
        <dbReference type="ARBA" id="ARBA00023136"/>
    </source>
</evidence>
<dbReference type="GO" id="GO:0005886">
    <property type="term" value="C:plasma membrane"/>
    <property type="evidence" value="ECO:0007669"/>
    <property type="project" value="UniProtKB-SubCell"/>
</dbReference>
<dbReference type="PROSITE" id="PS50850">
    <property type="entry name" value="MFS"/>
    <property type="match status" value="1"/>
</dbReference>
<dbReference type="EMBL" id="JWHU01000001">
    <property type="protein sequence ID" value="KIU22693.1"/>
    <property type="molecule type" value="Genomic_DNA"/>
</dbReference>
<dbReference type="AlphaFoldDB" id="A0A0D1JSA6"/>
<dbReference type="Gene3D" id="1.20.1250.20">
    <property type="entry name" value="MFS general substrate transporter like domains"/>
    <property type="match status" value="1"/>
</dbReference>
<dbReference type="Proteomes" id="UP000032287">
    <property type="component" value="Unassembled WGS sequence"/>
</dbReference>
<protein>
    <submittedName>
        <fullName evidence="7">MdtH protein</fullName>
    </submittedName>
</protein>
<dbReference type="PATRIC" id="fig|137591.25.peg.198"/>
<evidence type="ECO:0000256" key="4">
    <source>
        <dbReference type="ARBA" id="ARBA00022692"/>
    </source>
</evidence>
<name>A0A0D1JSA6_9LACO</name>
<evidence type="ECO:0000256" key="2">
    <source>
        <dbReference type="ARBA" id="ARBA00022448"/>
    </source>
</evidence>
<reference evidence="7 8" key="1">
    <citation type="journal article" date="2015" name="Microbiology (Mosc.)">
        <title>Genomics of the Weissella cibaria species with an examination of its metabolic traits.</title>
        <authorList>
            <person name="Lynch K.M."/>
            <person name="Lucid A."/>
            <person name="Arendt E.K."/>
            <person name="Sleator R.D."/>
            <person name="Lucey B."/>
            <person name="Coffey A."/>
        </authorList>
    </citation>
    <scope>NUCLEOTIDE SEQUENCE [LARGE SCALE GENOMIC DNA]</scope>
    <source>
        <strain evidence="7 8">MG1</strain>
    </source>
</reference>
<dbReference type="InterPro" id="IPR050171">
    <property type="entry name" value="MFS_Transporters"/>
</dbReference>
<dbReference type="KEGG" id="wcb:AO080_02855"/>
<dbReference type="InterPro" id="IPR020846">
    <property type="entry name" value="MFS_dom"/>
</dbReference>
<keyword evidence="5" id="KW-1133">Transmembrane helix</keyword>
<comment type="caution">
    <text evidence="7">The sequence shown here is derived from an EMBL/GenBank/DDBJ whole genome shotgun (WGS) entry which is preliminary data.</text>
</comment>
<evidence type="ECO:0000256" key="5">
    <source>
        <dbReference type="ARBA" id="ARBA00022989"/>
    </source>
</evidence>
<comment type="subcellular location">
    <subcellularLocation>
        <location evidence="1">Cell membrane</location>
        <topology evidence="1">Multi-pass membrane protein</topology>
    </subcellularLocation>
</comment>
<proteinExistence type="predicted"/>
<dbReference type="OrthoDB" id="9793283at2"/>
<dbReference type="InterPro" id="IPR011701">
    <property type="entry name" value="MFS"/>
</dbReference>
<dbReference type="SUPFAM" id="SSF103473">
    <property type="entry name" value="MFS general substrate transporter"/>
    <property type="match status" value="1"/>
</dbReference>
<keyword evidence="2" id="KW-0813">Transport</keyword>
<dbReference type="PANTHER" id="PTHR23517">
    <property type="entry name" value="RESISTANCE PROTEIN MDTM, PUTATIVE-RELATED-RELATED"/>
    <property type="match status" value="1"/>
</dbReference>
<dbReference type="Pfam" id="PF07690">
    <property type="entry name" value="MFS_1"/>
    <property type="match status" value="1"/>
</dbReference>
<sequence length="406" mass="44567">MQDFMQLDRNLKLRSLTVFLTVLLGSSIGPNVTVYYVEYFGAFITGFLLIAVSVAGFIAGLYGGHLADVLGRKKTILIGSAMIIGGYALAMLMNSPWYTNPYITFVGFLTASVGASFADPAEQAMMIDSSTLKNRKFVFALIYWIINIGVMIGAAVGGWFFRDYLFELLMGSMIVGIINAAIIKWGMAETLDMTTVKTNSSVWSAIKSYGHVLTDKRYLLFMFGTIFSVVVYSQPDFYLAAHLAESFRDYTLFGIHFYGQRMLSFMLVINTVLIVLTMSAFNHMTNRWPLIRGYMIGTFLQGLGFAMAFLLRDFWPLAFTAVVFTVGEMINVPSSQTLRADMMNPEKLGAYSGAFAATRPLGNIVAGVMVSASHFVGNIGAAVMLMVGVLIAIYSVATAAKMKASF</sequence>
<evidence type="ECO:0000313" key="8">
    <source>
        <dbReference type="Proteomes" id="UP000032287"/>
    </source>
</evidence>
<dbReference type="PANTHER" id="PTHR23517:SF3">
    <property type="entry name" value="INTEGRAL MEMBRANE TRANSPORT PROTEIN"/>
    <property type="match status" value="1"/>
</dbReference>
<accession>A0A0D1JSA6</accession>
<keyword evidence="8" id="KW-1185">Reference proteome</keyword>